<gene>
    <name evidence="9" type="ORF">LODBEIA_P04250</name>
</gene>
<evidence type="ECO:0000256" key="5">
    <source>
        <dbReference type="PIRNR" id="PIRNR039110"/>
    </source>
</evidence>
<comment type="function">
    <text evidence="5">Catalyzes the transfer of a dimethylallyl group onto the adenine at position 37.</text>
</comment>
<comment type="similarity">
    <text evidence="1 5 7">Belongs to the IPP transferase family.</text>
</comment>
<feature type="region of interest" description="Disordered" evidence="8">
    <location>
        <begin position="455"/>
        <end position="475"/>
    </location>
</feature>
<keyword evidence="5 6" id="KW-0819">tRNA processing</keyword>
<dbReference type="InterPro" id="IPR018022">
    <property type="entry name" value="IPT"/>
</dbReference>
<dbReference type="EMBL" id="OZ022405">
    <property type="protein sequence ID" value="CAK9435698.1"/>
    <property type="molecule type" value="Genomic_DNA"/>
</dbReference>
<accession>A0ABP0ZGC8</accession>
<dbReference type="Gene3D" id="3.40.50.300">
    <property type="entry name" value="P-loop containing nucleotide triphosphate hydrolases"/>
    <property type="match status" value="1"/>
</dbReference>
<protein>
    <recommendedName>
        <fullName evidence="5 6">tRNA dimethylallyltransferase</fullName>
        <ecNumber evidence="5 6">2.5.1.75</ecNumber>
    </recommendedName>
</protein>
<dbReference type="RefSeq" id="XP_066827363.1">
    <property type="nucleotide sequence ID" value="XM_066974450.1"/>
</dbReference>
<dbReference type="Gene3D" id="3.30.160.60">
    <property type="entry name" value="Classic Zinc Finger"/>
    <property type="match status" value="1"/>
</dbReference>
<evidence type="ECO:0000256" key="3">
    <source>
        <dbReference type="ARBA" id="ARBA00022741"/>
    </source>
</evidence>
<dbReference type="PANTHER" id="PTHR11088:SF89">
    <property type="entry name" value="TRNA DIMETHYLALLYLTRANSFERASE"/>
    <property type="match status" value="1"/>
</dbReference>
<keyword evidence="10" id="KW-1185">Reference proteome</keyword>
<dbReference type="HAMAP" id="MF_00185">
    <property type="entry name" value="IPP_trans"/>
    <property type="match status" value="1"/>
</dbReference>
<dbReference type="Pfam" id="PF01715">
    <property type="entry name" value="IPPT"/>
    <property type="match status" value="1"/>
</dbReference>
<keyword evidence="5" id="KW-0963">Cytoplasm</keyword>
<dbReference type="SUPFAM" id="SSF52540">
    <property type="entry name" value="P-loop containing nucleoside triphosphate hydrolases"/>
    <property type="match status" value="2"/>
</dbReference>
<evidence type="ECO:0000313" key="10">
    <source>
        <dbReference type="Proteomes" id="UP001497383"/>
    </source>
</evidence>
<keyword evidence="3 5" id="KW-0547">Nucleotide-binding</keyword>
<dbReference type="InterPro" id="IPR030666">
    <property type="entry name" value="IPP_transferase_euk"/>
</dbReference>
<dbReference type="PIRSF" id="PIRSF039110">
    <property type="entry name" value="IPP_transferase"/>
    <property type="match status" value="1"/>
</dbReference>
<evidence type="ECO:0000256" key="2">
    <source>
        <dbReference type="ARBA" id="ARBA00022679"/>
    </source>
</evidence>
<dbReference type="GeneID" id="92205621"/>
<evidence type="ECO:0000256" key="7">
    <source>
        <dbReference type="RuleBase" id="RU003785"/>
    </source>
</evidence>
<keyword evidence="2 5" id="KW-0808">Transferase</keyword>
<name>A0ABP0ZGC8_9ASCO</name>
<evidence type="ECO:0000256" key="4">
    <source>
        <dbReference type="ARBA" id="ARBA00022840"/>
    </source>
</evidence>
<organism evidence="9 10">
    <name type="scientific">Lodderomyces beijingensis</name>
    <dbReference type="NCBI Taxonomy" id="1775926"/>
    <lineage>
        <taxon>Eukaryota</taxon>
        <taxon>Fungi</taxon>
        <taxon>Dikarya</taxon>
        <taxon>Ascomycota</taxon>
        <taxon>Saccharomycotina</taxon>
        <taxon>Pichiomycetes</taxon>
        <taxon>Debaryomycetaceae</taxon>
        <taxon>Candida/Lodderomyces clade</taxon>
        <taxon>Lodderomyces</taxon>
    </lineage>
</organism>
<keyword evidence="4 5" id="KW-0067">ATP-binding</keyword>
<dbReference type="Gene3D" id="1.10.20.140">
    <property type="match status" value="1"/>
</dbReference>
<evidence type="ECO:0000256" key="8">
    <source>
        <dbReference type="SAM" id="MobiDB-lite"/>
    </source>
</evidence>
<sequence>MSQHCSKKPIISIVGTTGVGKSQFSIDLAERINGEIINADSMQVYKGAEIITNKHPLQERKGVPHHLMGHVGWDEEYFIHRFNNEANCAIADIHSRGKIPIIVGGTHYYLQCLLFENKTMEQPKEREVTEDELRILDGPTDALFHTLSQVDSVIASKFHPQDHRKLRRALEIYYTTGRKPSSIYQQQKLDELESSSLKHRTIVFWLYSEMSELHKRLDSRVDVMMQTGAVDEIRELNDSFVSSGSDCTSGIYQVIGFKEFLPWLEARAKNPDEPPAEEEETSRALFEHGVERMKIRTRQYAKYQVKWIQKTLSLELAKESKFNYINGGRLCVLDATDLSQWNHNVRDRGIETCESFLHRHHLHQHKDDDANSLDLVPADLAHLLSNETKHAKSNKNLNAADNWKHFSCETCKDKNGSPFIVVGEEIWNQHLNSRRHRRTLAAKTRKRVNEANILKSKSDKENALSNDLDPDLGSR</sequence>
<dbReference type="PANTHER" id="PTHR11088">
    <property type="entry name" value="TRNA DIMETHYLALLYLTRANSFERASE"/>
    <property type="match status" value="1"/>
</dbReference>
<evidence type="ECO:0000256" key="1">
    <source>
        <dbReference type="ARBA" id="ARBA00005842"/>
    </source>
</evidence>
<dbReference type="Proteomes" id="UP001497383">
    <property type="component" value="Chromosome 1"/>
</dbReference>
<comment type="catalytic activity">
    <reaction evidence="5 6">
        <text>adenosine(37) in tRNA + dimethylallyl diphosphate = N(6)-dimethylallyladenosine(37) in tRNA + diphosphate</text>
        <dbReference type="Rhea" id="RHEA:26482"/>
        <dbReference type="Rhea" id="RHEA-COMP:10162"/>
        <dbReference type="Rhea" id="RHEA-COMP:10375"/>
        <dbReference type="ChEBI" id="CHEBI:33019"/>
        <dbReference type="ChEBI" id="CHEBI:57623"/>
        <dbReference type="ChEBI" id="CHEBI:74411"/>
        <dbReference type="ChEBI" id="CHEBI:74415"/>
        <dbReference type="EC" id="2.5.1.75"/>
    </reaction>
</comment>
<evidence type="ECO:0000313" key="9">
    <source>
        <dbReference type="EMBL" id="CAK9435698.1"/>
    </source>
</evidence>
<evidence type="ECO:0000256" key="6">
    <source>
        <dbReference type="RuleBase" id="RU003783"/>
    </source>
</evidence>
<dbReference type="NCBIfam" id="TIGR00174">
    <property type="entry name" value="miaA"/>
    <property type="match status" value="1"/>
</dbReference>
<proteinExistence type="inferred from homology"/>
<dbReference type="InterPro" id="IPR039657">
    <property type="entry name" value="Dimethylallyltransferase"/>
</dbReference>
<dbReference type="EC" id="2.5.1.75" evidence="5 6"/>
<reference evidence="9 10" key="1">
    <citation type="submission" date="2024-03" db="EMBL/GenBank/DDBJ databases">
        <authorList>
            <person name="Brejova B."/>
        </authorList>
    </citation>
    <scope>NUCLEOTIDE SEQUENCE [LARGE SCALE GENOMIC DNA]</scope>
    <source>
        <strain evidence="9 10">CBS 14171</strain>
    </source>
</reference>
<dbReference type="InterPro" id="IPR027417">
    <property type="entry name" value="P-loop_NTPase"/>
</dbReference>